<dbReference type="GO" id="GO:0008237">
    <property type="term" value="F:metallopeptidase activity"/>
    <property type="evidence" value="ECO:0007669"/>
    <property type="project" value="UniProtKB-KW"/>
</dbReference>
<dbReference type="InterPro" id="IPR037518">
    <property type="entry name" value="MPN"/>
</dbReference>
<evidence type="ECO:0000256" key="5">
    <source>
        <dbReference type="ARBA" id="ARBA00023049"/>
    </source>
</evidence>
<dbReference type="GO" id="GO:0006508">
    <property type="term" value="P:proteolysis"/>
    <property type="evidence" value="ECO:0007669"/>
    <property type="project" value="UniProtKB-KW"/>
</dbReference>
<keyword evidence="2" id="KW-0479">Metal-binding</keyword>
<dbReference type="Proteomes" id="UP000637906">
    <property type="component" value="Unassembled WGS sequence"/>
</dbReference>
<evidence type="ECO:0000259" key="6">
    <source>
        <dbReference type="PROSITE" id="PS50249"/>
    </source>
</evidence>
<evidence type="ECO:0000313" key="7">
    <source>
        <dbReference type="EMBL" id="GHM60041.1"/>
    </source>
</evidence>
<sequence>MYDKMNFRVIYLNKKYRIIADELQKCGTVDQAPLYIRNIIKRALSLRATSIIVSHNHLSGNVRPSQNDIDITKKLSLACYHMDIELTDHVIVTPKRYFSLKEKGLL</sequence>
<reference evidence="7 8" key="1">
    <citation type="journal article" date="2021" name="Microb. Ecol.">
        <title>Candidatus Mesenet longicola: Novel Endosymbionts of Brontispa longissima that Induce Cytoplasmic Incompatibility.</title>
        <authorList>
            <person name="Takano S."/>
            <person name="Gotoh Y."/>
            <person name="Hayashi T."/>
        </authorList>
    </citation>
    <scope>NUCLEOTIDE SEQUENCE [LARGE SCALE GENOMIC DNA]</scope>
    <source>
        <strain evidence="7">L5</strain>
    </source>
</reference>
<dbReference type="InterPro" id="IPR001405">
    <property type="entry name" value="UPF0758"/>
</dbReference>
<dbReference type="AlphaFoldDB" id="A0A8J3HXE7"/>
<proteinExistence type="predicted"/>
<keyword evidence="4" id="KW-0862">Zinc</keyword>
<organism evidence="7 8">
    <name type="scientific">Candidatus Mesenet longicola</name>
    <dbReference type="NCBI Taxonomy" id="1892558"/>
    <lineage>
        <taxon>Bacteria</taxon>
        <taxon>Pseudomonadati</taxon>
        <taxon>Pseudomonadota</taxon>
        <taxon>Alphaproteobacteria</taxon>
        <taxon>Rickettsiales</taxon>
        <taxon>Anaplasmataceae</taxon>
        <taxon>Candidatus Mesenet</taxon>
    </lineage>
</organism>
<dbReference type="InterPro" id="IPR025657">
    <property type="entry name" value="RadC_JAB"/>
</dbReference>
<keyword evidence="3" id="KW-0378">Hydrolase</keyword>
<dbReference type="CDD" id="cd08071">
    <property type="entry name" value="MPN_DUF2466"/>
    <property type="match status" value="1"/>
</dbReference>
<gene>
    <name evidence="7" type="ORF">sL5_10340</name>
</gene>
<keyword evidence="1" id="KW-0645">Protease</keyword>
<accession>A0A8J3HXE7</accession>
<dbReference type="PROSITE" id="PS50249">
    <property type="entry name" value="MPN"/>
    <property type="match status" value="1"/>
</dbReference>
<comment type="caution">
    <text evidence="7">The sequence shown here is derived from an EMBL/GenBank/DDBJ whole genome shotgun (WGS) entry which is preliminary data.</text>
</comment>
<keyword evidence="8" id="KW-1185">Reference proteome</keyword>
<evidence type="ECO:0000256" key="4">
    <source>
        <dbReference type="ARBA" id="ARBA00022833"/>
    </source>
</evidence>
<keyword evidence="5" id="KW-0482">Metalloprotease</keyword>
<protein>
    <recommendedName>
        <fullName evidence="6">MPN domain-containing protein</fullName>
    </recommendedName>
</protein>
<evidence type="ECO:0000256" key="3">
    <source>
        <dbReference type="ARBA" id="ARBA00022801"/>
    </source>
</evidence>
<dbReference type="PANTHER" id="PTHR30471">
    <property type="entry name" value="DNA REPAIR PROTEIN RADC"/>
    <property type="match status" value="1"/>
</dbReference>
<dbReference type="Pfam" id="PF04002">
    <property type="entry name" value="RadC"/>
    <property type="match status" value="1"/>
</dbReference>
<evidence type="ECO:0000256" key="2">
    <source>
        <dbReference type="ARBA" id="ARBA00022723"/>
    </source>
</evidence>
<dbReference type="GO" id="GO:0046872">
    <property type="term" value="F:metal ion binding"/>
    <property type="evidence" value="ECO:0007669"/>
    <property type="project" value="UniProtKB-KW"/>
</dbReference>
<name>A0A8J3HXE7_9RICK</name>
<evidence type="ECO:0000256" key="1">
    <source>
        <dbReference type="ARBA" id="ARBA00022670"/>
    </source>
</evidence>
<dbReference type="PANTHER" id="PTHR30471:SF3">
    <property type="entry name" value="UPF0758 PROTEIN YEES-RELATED"/>
    <property type="match status" value="1"/>
</dbReference>
<dbReference type="EMBL" id="BNGU01000062">
    <property type="protein sequence ID" value="GHM60041.1"/>
    <property type="molecule type" value="Genomic_DNA"/>
</dbReference>
<feature type="domain" description="MPN" evidence="6">
    <location>
        <begin position="1"/>
        <end position="106"/>
    </location>
</feature>
<dbReference type="Gene3D" id="3.40.140.10">
    <property type="entry name" value="Cytidine Deaminase, domain 2"/>
    <property type="match status" value="1"/>
</dbReference>
<evidence type="ECO:0000313" key="8">
    <source>
        <dbReference type="Proteomes" id="UP000637906"/>
    </source>
</evidence>